<reference evidence="11 13" key="1">
    <citation type="submission" date="2015-08" db="EMBL/GenBank/DDBJ databases">
        <title>The genome of the Asian arowana (Scleropages formosus).</title>
        <authorList>
            <person name="Tan M.H."/>
            <person name="Gan H.M."/>
            <person name="Croft L.J."/>
            <person name="Austin C.M."/>
        </authorList>
    </citation>
    <scope>NUCLEOTIDE SEQUENCE [LARGE SCALE GENOMIC DNA]</scope>
    <source>
        <strain evidence="11">Aro1</strain>
    </source>
</reference>
<evidence type="ECO:0000256" key="2">
    <source>
        <dbReference type="ARBA" id="ARBA00007293"/>
    </source>
</evidence>
<evidence type="ECO:0000313" key="11">
    <source>
        <dbReference type="EMBL" id="KPP66294.1"/>
    </source>
</evidence>
<sequence length="129" mass="15232">MERTERPRPFKERKSFAQRKQEVDVIREKFPGKVPVILERYRREKYLPLLEKTKFLVPEELTMTQFVGVVRNRLCLTPRHAFYILINNRGIASMSLTMGEVYREHQDADGFLYMTYASQEAFGSRVASP</sequence>
<dbReference type="AlphaFoldDB" id="A0A0P7U8N2"/>
<comment type="subcellular location">
    <subcellularLocation>
        <location evidence="1">Cytoplasmic vesicle</location>
        <location evidence="1">Autophagosome</location>
    </subcellularLocation>
    <subcellularLocation>
        <location evidence="8">Endomembrane system</location>
        <topology evidence="8">Lipid-anchor</topology>
    </subcellularLocation>
</comment>
<evidence type="ECO:0000256" key="7">
    <source>
        <dbReference type="ARBA" id="ARBA00023329"/>
    </source>
</evidence>
<dbReference type="GeneTree" id="ENSGT00940000166218"/>
<dbReference type="InterPro" id="IPR004241">
    <property type="entry name" value="Atg8-like"/>
</dbReference>
<dbReference type="GO" id="GO:0005776">
    <property type="term" value="C:autophagosome"/>
    <property type="evidence" value="ECO:0007669"/>
    <property type="project" value="UniProtKB-SubCell"/>
</dbReference>
<keyword evidence="7" id="KW-0968">Cytoplasmic vesicle</keyword>
<keyword evidence="14" id="KW-1185">Reference proteome</keyword>
<evidence type="ECO:0000256" key="10">
    <source>
        <dbReference type="RuleBase" id="RU004384"/>
    </source>
</evidence>
<proteinExistence type="inferred from homology"/>
<comment type="similarity">
    <text evidence="2 10">Belongs to the ATG8 family.</text>
</comment>
<dbReference type="GO" id="GO:0031410">
    <property type="term" value="C:cytoplasmic vesicle"/>
    <property type="evidence" value="ECO:0007669"/>
    <property type="project" value="UniProtKB-KW"/>
</dbReference>
<evidence type="ECO:0000256" key="4">
    <source>
        <dbReference type="ARBA" id="ARBA00023006"/>
    </source>
</evidence>
<feature type="lipid moiety-binding region" description="Phosphatidylserine amidated glycine; alternate" evidence="9">
    <location>
        <position position="123"/>
    </location>
</feature>
<gene>
    <name evidence="12" type="primary">LOC108927145</name>
    <name evidence="11" type="ORF">Z043_115216</name>
</gene>
<evidence type="ECO:0000256" key="3">
    <source>
        <dbReference type="ARBA" id="ARBA00022490"/>
    </source>
</evidence>
<dbReference type="PANTHER" id="PTHR10969">
    <property type="entry name" value="MICROTUBULE-ASSOCIATED PROTEINS 1A/1B LIGHT CHAIN 3-RELATED"/>
    <property type="match status" value="1"/>
</dbReference>
<dbReference type="STRING" id="113540.ENSSFOP00015013871"/>
<evidence type="ECO:0000256" key="5">
    <source>
        <dbReference type="ARBA" id="ARBA00023136"/>
    </source>
</evidence>
<evidence type="ECO:0000256" key="1">
    <source>
        <dbReference type="ARBA" id="ARBA00004419"/>
    </source>
</evidence>
<organism evidence="11 13">
    <name type="scientific">Scleropages formosus</name>
    <name type="common">Asian bonytongue</name>
    <name type="synonym">Osteoglossum formosum</name>
    <dbReference type="NCBI Taxonomy" id="113540"/>
    <lineage>
        <taxon>Eukaryota</taxon>
        <taxon>Metazoa</taxon>
        <taxon>Chordata</taxon>
        <taxon>Craniata</taxon>
        <taxon>Vertebrata</taxon>
        <taxon>Euteleostomi</taxon>
        <taxon>Actinopterygii</taxon>
        <taxon>Neopterygii</taxon>
        <taxon>Teleostei</taxon>
        <taxon>Osteoglossocephala</taxon>
        <taxon>Osteoglossomorpha</taxon>
        <taxon>Osteoglossiformes</taxon>
        <taxon>Osteoglossidae</taxon>
        <taxon>Scleropages</taxon>
    </lineage>
</organism>
<evidence type="ECO:0000313" key="14">
    <source>
        <dbReference type="Proteomes" id="UP000694397"/>
    </source>
</evidence>
<keyword evidence="6 9" id="KW-0449">Lipoprotein</keyword>
<dbReference type="GeneID" id="108927145"/>
<dbReference type="Pfam" id="PF02991">
    <property type="entry name" value="ATG8"/>
    <property type="match status" value="1"/>
</dbReference>
<accession>A0A0P7U8N2</accession>
<dbReference type="SUPFAM" id="SSF54236">
    <property type="entry name" value="Ubiquitin-like"/>
    <property type="match status" value="1"/>
</dbReference>
<evidence type="ECO:0000313" key="12">
    <source>
        <dbReference type="Ensembl" id="ENSSFOP00015013871.1"/>
    </source>
</evidence>
<dbReference type="GO" id="GO:0012505">
    <property type="term" value="C:endomembrane system"/>
    <property type="evidence" value="ECO:0007669"/>
    <property type="project" value="UniProtKB-SubCell"/>
</dbReference>
<dbReference type="KEGG" id="sfm:108927145"/>
<dbReference type="GO" id="GO:0006950">
    <property type="term" value="P:response to stress"/>
    <property type="evidence" value="ECO:0007669"/>
    <property type="project" value="UniProtKB-ARBA"/>
</dbReference>
<keyword evidence="5" id="KW-0472">Membrane</keyword>
<dbReference type="FunFam" id="3.10.20.90:FF:000149">
    <property type="entry name" value="microtubule-associated proteins 1A/1B light chain 3C"/>
    <property type="match status" value="1"/>
</dbReference>
<name>A0A0P7U8N2_SCLFO</name>
<evidence type="ECO:0000313" key="13">
    <source>
        <dbReference type="Proteomes" id="UP000034805"/>
    </source>
</evidence>
<dbReference type="EMBL" id="JARO02005749">
    <property type="protein sequence ID" value="KPP66294.1"/>
    <property type="molecule type" value="Genomic_DNA"/>
</dbReference>
<dbReference type="Proteomes" id="UP000694397">
    <property type="component" value="Chromosome 4"/>
</dbReference>
<reference evidence="12 14" key="2">
    <citation type="submission" date="2019-04" db="EMBL/GenBank/DDBJ databases">
        <authorList>
            <consortium name="Wellcome Sanger Institute Data Sharing"/>
        </authorList>
    </citation>
    <scope>NUCLEOTIDE SEQUENCE [LARGE SCALE GENOMIC DNA]</scope>
</reference>
<evidence type="ECO:0000256" key="8">
    <source>
        <dbReference type="ARBA" id="ARBA00037868"/>
    </source>
</evidence>
<keyword evidence="3" id="KW-0963">Cytoplasm</keyword>
<reference evidence="12" key="3">
    <citation type="submission" date="2025-05" db="UniProtKB">
        <authorList>
            <consortium name="Ensembl"/>
        </authorList>
    </citation>
    <scope>IDENTIFICATION</scope>
</reference>
<dbReference type="Ensembl" id="ENSSFOT00015014040.2">
    <property type="protein sequence ID" value="ENSSFOP00015013871.1"/>
    <property type="gene ID" value="ENSSFOG00015008934.2"/>
</dbReference>
<evidence type="ECO:0000256" key="9">
    <source>
        <dbReference type="PIRSR" id="PIRSR604241-50"/>
    </source>
</evidence>
<dbReference type="Proteomes" id="UP000034805">
    <property type="component" value="Unassembled WGS sequence"/>
</dbReference>
<dbReference type="InterPro" id="IPR029071">
    <property type="entry name" value="Ubiquitin-like_domsf"/>
</dbReference>
<dbReference type="Gene3D" id="3.10.20.90">
    <property type="entry name" value="Phosphatidylinositol 3-kinase Catalytic Subunit, Chain A, domain 1"/>
    <property type="match status" value="1"/>
</dbReference>
<dbReference type="RefSeq" id="XP_018595768.1">
    <property type="nucleotide sequence ID" value="XM_018740252.1"/>
</dbReference>
<keyword evidence="4 10" id="KW-0072">Autophagy</keyword>
<protein>
    <submittedName>
        <fullName evidence="11 12">Microtubule-associated proteins 1A/1B light chain 3C-like</fullName>
    </submittedName>
</protein>
<dbReference type="OrthoDB" id="6738456at2759"/>
<dbReference type="GO" id="GO:0016236">
    <property type="term" value="P:macroautophagy"/>
    <property type="evidence" value="ECO:0007669"/>
    <property type="project" value="UniProtKB-ARBA"/>
</dbReference>
<evidence type="ECO:0000256" key="6">
    <source>
        <dbReference type="ARBA" id="ARBA00023288"/>
    </source>
</evidence>